<sequence length="349" mass="38423">MWAAGMIAVMVGIECMEAGSNTLSKAAMTNGMSDYVFVVYSNSLALLFILPSTLIYHRKRPCPKLTFLIVCRIFILGLLSCTLQILMYIGIGYSSPTMASAMNSLIPAFTFILALVTRMEKLDLKVQSSQAKSIGTILSITGAYIVVFYQGPPILFSRPLTNLHSFSVSLQSNWIVGGFLLATSSFLISLLYIVQTWIIKDYPAEMVVTLFGCIFVTILSAIVALIVERDPNAWTLKRDVELITIVYSAVFIVSIRSVIYAWVCRTKGPVFVSTFRPLGIAFAVFMGVTFLKDTLHIGSVIGAVIIALGLYAVMWGKANEVQVIEENVIFRVDSSSDKVPLLQNKSMEL</sequence>
<proteinExistence type="predicted"/>
<keyword evidence="2" id="KW-1185">Reference proteome</keyword>
<reference evidence="1 2" key="1">
    <citation type="journal article" date="2022" name="Plant J.">
        <title>Chromosome-level genome of Camellia lanceoleosa provides a valuable resource for understanding genome evolution and self-incompatibility.</title>
        <authorList>
            <person name="Gong W."/>
            <person name="Xiao S."/>
            <person name="Wang L."/>
            <person name="Liao Z."/>
            <person name="Chang Y."/>
            <person name="Mo W."/>
            <person name="Hu G."/>
            <person name="Li W."/>
            <person name="Zhao G."/>
            <person name="Zhu H."/>
            <person name="Hu X."/>
            <person name="Ji K."/>
            <person name="Xiang X."/>
            <person name="Song Q."/>
            <person name="Yuan D."/>
            <person name="Jin S."/>
            <person name="Zhang L."/>
        </authorList>
    </citation>
    <scope>NUCLEOTIDE SEQUENCE [LARGE SCALE GENOMIC DNA]</scope>
    <source>
        <strain evidence="1">SQ_2022a</strain>
    </source>
</reference>
<comment type="caution">
    <text evidence="1">The sequence shown here is derived from an EMBL/GenBank/DDBJ whole genome shotgun (WGS) entry which is preliminary data.</text>
</comment>
<evidence type="ECO:0000313" key="1">
    <source>
        <dbReference type="EMBL" id="KAI7997956.1"/>
    </source>
</evidence>
<gene>
    <name evidence="1" type="ORF">LOK49_LG10G00448</name>
</gene>
<protein>
    <submittedName>
        <fullName evidence="1">WAT1-related protein</fullName>
    </submittedName>
</protein>
<name>A0ACC0GEV1_9ERIC</name>
<dbReference type="EMBL" id="CM045767">
    <property type="protein sequence ID" value="KAI7997956.1"/>
    <property type="molecule type" value="Genomic_DNA"/>
</dbReference>
<accession>A0ACC0GEV1</accession>
<organism evidence="1 2">
    <name type="scientific">Camellia lanceoleosa</name>
    <dbReference type="NCBI Taxonomy" id="1840588"/>
    <lineage>
        <taxon>Eukaryota</taxon>
        <taxon>Viridiplantae</taxon>
        <taxon>Streptophyta</taxon>
        <taxon>Embryophyta</taxon>
        <taxon>Tracheophyta</taxon>
        <taxon>Spermatophyta</taxon>
        <taxon>Magnoliopsida</taxon>
        <taxon>eudicotyledons</taxon>
        <taxon>Gunneridae</taxon>
        <taxon>Pentapetalae</taxon>
        <taxon>asterids</taxon>
        <taxon>Ericales</taxon>
        <taxon>Theaceae</taxon>
        <taxon>Camellia</taxon>
    </lineage>
</organism>
<evidence type="ECO:0000313" key="2">
    <source>
        <dbReference type="Proteomes" id="UP001060215"/>
    </source>
</evidence>
<dbReference type="Proteomes" id="UP001060215">
    <property type="component" value="Chromosome 10"/>
</dbReference>